<name>A0A834WSW9_9FABA</name>
<keyword evidence="3" id="KW-1185">Reference proteome</keyword>
<feature type="region of interest" description="Disordered" evidence="1">
    <location>
        <begin position="1"/>
        <end position="49"/>
    </location>
</feature>
<reference evidence="2" key="1">
    <citation type="submission" date="2020-09" db="EMBL/GenBank/DDBJ databases">
        <title>Genome-Enabled Discovery of Anthraquinone Biosynthesis in Senna tora.</title>
        <authorList>
            <person name="Kang S.-H."/>
            <person name="Pandey R.P."/>
            <person name="Lee C.-M."/>
            <person name="Sim J.-S."/>
            <person name="Jeong J.-T."/>
            <person name="Choi B.-S."/>
            <person name="Jung M."/>
            <person name="Ginzburg D."/>
            <person name="Zhao K."/>
            <person name="Won S.Y."/>
            <person name="Oh T.-J."/>
            <person name="Yu Y."/>
            <person name="Kim N.-H."/>
            <person name="Lee O.R."/>
            <person name="Lee T.-H."/>
            <person name="Bashyal P."/>
            <person name="Kim T.-S."/>
            <person name="Lee W.-H."/>
            <person name="Kawkins C."/>
            <person name="Kim C.-K."/>
            <person name="Kim J.S."/>
            <person name="Ahn B.O."/>
            <person name="Rhee S.Y."/>
            <person name="Sohng J.K."/>
        </authorList>
    </citation>
    <scope>NUCLEOTIDE SEQUENCE</scope>
    <source>
        <tissue evidence="2">Leaf</tissue>
    </source>
</reference>
<comment type="caution">
    <text evidence="2">The sequence shown here is derived from an EMBL/GenBank/DDBJ whole genome shotgun (WGS) entry which is preliminary data.</text>
</comment>
<sequence>MGGGAPSIGLQAKSNGEGRRGFAGGRRRRQPAVGECTEREGEERERAER</sequence>
<protein>
    <submittedName>
        <fullName evidence="2">Uncharacterized protein</fullName>
    </submittedName>
</protein>
<dbReference type="AlphaFoldDB" id="A0A834WSW9"/>
<accession>A0A834WSW9</accession>
<dbReference type="EMBL" id="JAAIUW010000005">
    <property type="protein sequence ID" value="KAF7831788.1"/>
    <property type="molecule type" value="Genomic_DNA"/>
</dbReference>
<dbReference type="Proteomes" id="UP000634136">
    <property type="component" value="Unassembled WGS sequence"/>
</dbReference>
<evidence type="ECO:0000313" key="3">
    <source>
        <dbReference type="Proteomes" id="UP000634136"/>
    </source>
</evidence>
<organism evidence="2 3">
    <name type="scientific">Senna tora</name>
    <dbReference type="NCBI Taxonomy" id="362788"/>
    <lineage>
        <taxon>Eukaryota</taxon>
        <taxon>Viridiplantae</taxon>
        <taxon>Streptophyta</taxon>
        <taxon>Embryophyta</taxon>
        <taxon>Tracheophyta</taxon>
        <taxon>Spermatophyta</taxon>
        <taxon>Magnoliopsida</taxon>
        <taxon>eudicotyledons</taxon>
        <taxon>Gunneridae</taxon>
        <taxon>Pentapetalae</taxon>
        <taxon>rosids</taxon>
        <taxon>fabids</taxon>
        <taxon>Fabales</taxon>
        <taxon>Fabaceae</taxon>
        <taxon>Caesalpinioideae</taxon>
        <taxon>Cassia clade</taxon>
        <taxon>Senna</taxon>
    </lineage>
</organism>
<evidence type="ECO:0000256" key="1">
    <source>
        <dbReference type="SAM" id="MobiDB-lite"/>
    </source>
</evidence>
<proteinExistence type="predicted"/>
<feature type="compositionally biased region" description="Basic and acidic residues" evidence="1">
    <location>
        <begin position="36"/>
        <end position="49"/>
    </location>
</feature>
<evidence type="ECO:0000313" key="2">
    <source>
        <dbReference type="EMBL" id="KAF7831788.1"/>
    </source>
</evidence>
<gene>
    <name evidence="2" type="ORF">G2W53_014121</name>
</gene>